<dbReference type="OrthoDB" id="176190at2"/>
<keyword evidence="1" id="KW-1133">Transmembrane helix</keyword>
<dbReference type="RefSeq" id="WP_124910579.1">
    <property type="nucleotide sequence ID" value="NZ_RQJP01000008.1"/>
</dbReference>
<feature type="transmembrane region" description="Helical" evidence="1">
    <location>
        <begin position="354"/>
        <end position="374"/>
    </location>
</feature>
<keyword evidence="3" id="KW-1185">Reference proteome</keyword>
<keyword evidence="1" id="KW-0472">Membrane</keyword>
<organism evidence="2 3">
    <name type="scientific">Larkinella knui</name>
    <dbReference type="NCBI Taxonomy" id="2025310"/>
    <lineage>
        <taxon>Bacteria</taxon>
        <taxon>Pseudomonadati</taxon>
        <taxon>Bacteroidota</taxon>
        <taxon>Cytophagia</taxon>
        <taxon>Cytophagales</taxon>
        <taxon>Spirosomataceae</taxon>
        <taxon>Larkinella</taxon>
    </lineage>
</organism>
<evidence type="ECO:0000313" key="3">
    <source>
        <dbReference type="Proteomes" id="UP000274271"/>
    </source>
</evidence>
<feature type="transmembrane region" description="Helical" evidence="1">
    <location>
        <begin position="301"/>
        <end position="319"/>
    </location>
</feature>
<comment type="caution">
    <text evidence="2">The sequence shown here is derived from an EMBL/GenBank/DDBJ whole genome shotgun (WGS) entry which is preliminary data.</text>
</comment>
<feature type="transmembrane region" description="Helical" evidence="1">
    <location>
        <begin position="188"/>
        <end position="205"/>
    </location>
</feature>
<feature type="transmembrane region" description="Helical" evidence="1">
    <location>
        <begin position="217"/>
        <end position="234"/>
    </location>
</feature>
<feature type="transmembrane region" description="Helical" evidence="1">
    <location>
        <begin position="166"/>
        <end position="182"/>
    </location>
</feature>
<evidence type="ECO:0000256" key="1">
    <source>
        <dbReference type="SAM" id="Phobius"/>
    </source>
</evidence>
<evidence type="ECO:0000313" key="2">
    <source>
        <dbReference type="EMBL" id="RRB09838.1"/>
    </source>
</evidence>
<feature type="transmembrane region" description="Helical" evidence="1">
    <location>
        <begin position="99"/>
        <end position="118"/>
    </location>
</feature>
<dbReference type="EMBL" id="RQJP01000008">
    <property type="protein sequence ID" value="RRB09838.1"/>
    <property type="molecule type" value="Genomic_DNA"/>
</dbReference>
<accession>A0A3P1C968</accession>
<keyword evidence="1" id="KW-0812">Transmembrane</keyword>
<protein>
    <submittedName>
        <fullName evidence="2">Uncharacterized protein</fullName>
    </submittedName>
</protein>
<dbReference type="AlphaFoldDB" id="A0A3P1C968"/>
<proteinExistence type="predicted"/>
<reference evidence="2 3" key="1">
    <citation type="submission" date="2018-11" db="EMBL/GenBank/DDBJ databases">
        <authorList>
            <person name="Zhou Z."/>
            <person name="Wang G."/>
        </authorList>
    </citation>
    <scope>NUCLEOTIDE SEQUENCE [LARGE SCALE GENOMIC DNA]</scope>
    <source>
        <strain evidence="2 3">KCTC42998</strain>
    </source>
</reference>
<feature type="transmembrane region" description="Helical" evidence="1">
    <location>
        <begin position="30"/>
        <end position="49"/>
    </location>
</feature>
<name>A0A3P1C968_9BACT</name>
<gene>
    <name evidence="2" type="ORF">EHT87_30420</name>
</gene>
<feature type="transmembrane region" description="Helical" evidence="1">
    <location>
        <begin position="269"/>
        <end position="289"/>
    </location>
</feature>
<feature type="transmembrane region" description="Helical" evidence="1">
    <location>
        <begin position="124"/>
        <end position="154"/>
    </location>
</feature>
<sequence length="651" mass="75204">MLSSPVYHRPLSNPLGRLINARIESPAPKYSFVALLLLLTFPYLDFVHIPTAGIDNSWRIALELIHQKNLTWGQDIIFTYGPLGRWLQRYVIVTNPVELLLVDTFFALNVACLLYSFLPNPLKGWHLVVFFLIWAIVNSMWGEWIHFTWFYIVIYWGIRSIYQPSPNLGLLCYLAVVCAINFFMKVNFGLIAIGFMISLVSYLYLSKGLNPRQSAAILGLLGLLLVLGATWLHTDLIRYTISSFYVIDGYNESQAIYPENRMRLVLLSYGSYLLQFLTAVIYLIKQLALPPKPGKEKFRTIFVLFWLLLLSFVLLKYAFTRADEGHLTAFVKQSSLLLLLVVICVQEEWLRKTFFVYLLLNCCFYLLFYAPIFGKIPVNYAALFSRQLQLVAHYFQMAATETYPDPQPTIRASIRQKIGQQTVDVIPNGISDIYLNRLNYNPRPTLQSYQSYNGYLDRKNREKYMSKTAPDWILYKYESIDGKYPLADETQTLLAVLQRYRVADQTSRQLFLKKNRDTKSLQLVKQATVQVRLGEKLALPGPDSLLHVLYVKTTYTVYGKLLHVFFQPPQLSMTLEAENNTSVSYRVVPALLEKGMLVNARVDNLADAREFLSTQQVSHKRLKHITFHQKVRWQAGFDPSIEVMIQSYQLK</sequence>
<dbReference type="Proteomes" id="UP000274271">
    <property type="component" value="Unassembled WGS sequence"/>
</dbReference>